<proteinExistence type="predicted"/>
<dbReference type="Proteomes" id="UP001479606">
    <property type="component" value="Unassembled WGS sequence"/>
</dbReference>
<accession>A0ABU9LSA3</accession>
<reference evidence="2 3" key="1">
    <citation type="journal article" date="2018" name="Arch. Microbiol.">
        <title>Hymenobacter segetis sp. nov., isolated from soil.</title>
        <authorList>
            <person name="Ten L.N."/>
            <person name="Lim S.J."/>
            <person name="Kim B.O."/>
            <person name="Kang I.K."/>
            <person name="Jung H.Y."/>
        </authorList>
    </citation>
    <scope>NUCLEOTIDE SEQUENCE [LARGE SCALE GENOMIC DNA]</scope>
    <source>
        <strain evidence="2 3">S7-3-11</strain>
    </source>
</reference>
<name>A0ABU9LSA3_9BACT</name>
<organism evidence="2 3">
    <name type="scientific">Hymenobacter segetis</name>
    <dbReference type="NCBI Taxonomy" id="2025509"/>
    <lineage>
        <taxon>Bacteria</taxon>
        <taxon>Pseudomonadati</taxon>
        <taxon>Bacteroidota</taxon>
        <taxon>Cytophagia</taxon>
        <taxon>Cytophagales</taxon>
        <taxon>Hymenobacteraceae</taxon>
        <taxon>Hymenobacter</taxon>
    </lineage>
</organism>
<evidence type="ECO:0000256" key="1">
    <source>
        <dbReference type="SAM" id="SignalP"/>
    </source>
</evidence>
<dbReference type="RefSeq" id="WP_342296028.1">
    <property type="nucleotide sequence ID" value="NZ_JBCEVZ010000005.1"/>
</dbReference>
<evidence type="ECO:0000313" key="3">
    <source>
        <dbReference type="Proteomes" id="UP001479606"/>
    </source>
</evidence>
<keyword evidence="1" id="KW-0732">Signal</keyword>
<feature type="chain" id="PRO_5046709904" description="DUF3450 domain-containing protein" evidence="1">
    <location>
        <begin position="26"/>
        <end position="202"/>
    </location>
</feature>
<feature type="signal peptide" evidence="1">
    <location>
        <begin position="1"/>
        <end position="25"/>
    </location>
</feature>
<dbReference type="EMBL" id="JBCEVZ010000005">
    <property type="protein sequence ID" value="MEL5993251.1"/>
    <property type="molecule type" value="Genomic_DNA"/>
</dbReference>
<evidence type="ECO:0008006" key="4">
    <source>
        <dbReference type="Google" id="ProtNLM"/>
    </source>
</evidence>
<sequence>MLTNAKSNFLGLMALALSTCSQAHAQNLSTAPSASTPVAQPAVLTLNSFAAANDSLLHRVARTRAQLEARISSFKATQGSFGGLHRKVRSYTGVPKGVVDAVGVQTSSGVVKQQTIKHRYGIELEKIVYRDAKGRKVLTERYEGRQLTRLELFEYTEPFSAPVGSWLLVRGDYLRYIFSPVSLIYKGRQQKSYFFRPRPAGE</sequence>
<protein>
    <recommendedName>
        <fullName evidence="4">DUF3450 domain-containing protein</fullName>
    </recommendedName>
</protein>
<comment type="caution">
    <text evidence="2">The sequence shown here is derived from an EMBL/GenBank/DDBJ whole genome shotgun (WGS) entry which is preliminary data.</text>
</comment>
<gene>
    <name evidence="2" type="ORF">AAFH49_03470</name>
</gene>
<keyword evidence="3" id="KW-1185">Reference proteome</keyword>
<evidence type="ECO:0000313" key="2">
    <source>
        <dbReference type="EMBL" id="MEL5993251.1"/>
    </source>
</evidence>